<dbReference type="Proteomes" id="UP000299102">
    <property type="component" value="Unassembled WGS sequence"/>
</dbReference>
<evidence type="ECO:0000313" key="2">
    <source>
        <dbReference type="Proteomes" id="UP000299102"/>
    </source>
</evidence>
<protein>
    <submittedName>
        <fullName evidence="1">Uncharacterized protein</fullName>
    </submittedName>
</protein>
<sequence>MTTFWNRRRAFGSGTRYVASVDTSNGRSCTDTPFPATAASSQYKAVASVKRIGFRPETHGPSPRGGANSAWITGVTASRRCVCRPDYFARRRSRAPGSRGGARAATIALKLNQFSWGLRGLGAPGSALRYVCSKFNRSQVYLRLLDQSQVTLSQLKTLPSHQKVPYSIPTIDDSDNVFLTRVK</sequence>
<dbReference type="AlphaFoldDB" id="A0A4C1YN05"/>
<dbReference type="EMBL" id="BGZK01001339">
    <property type="protein sequence ID" value="GBP77626.1"/>
    <property type="molecule type" value="Genomic_DNA"/>
</dbReference>
<name>A0A4C1YN05_EUMVA</name>
<accession>A0A4C1YN05</accession>
<comment type="caution">
    <text evidence="1">The sequence shown here is derived from an EMBL/GenBank/DDBJ whole genome shotgun (WGS) entry which is preliminary data.</text>
</comment>
<organism evidence="1 2">
    <name type="scientific">Eumeta variegata</name>
    <name type="common">Bagworm moth</name>
    <name type="synonym">Eumeta japonica</name>
    <dbReference type="NCBI Taxonomy" id="151549"/>
    <lineage>
        <taxon>Eukaryota</taxon>
        <taxon>Metazoa</taxon>
        <taxon>Ecdysozoa</taxon>
        <taxon>Arthropoda</taxon>
        <taxon>Hexapoda</taxon>
        <taxon>Insecta</taxon>
        <taxon>Pterygota</taxon>
        <taxon>Neoptera</taxon>
        <taxon>Endopterygota</taxon>
        <taxon>Lepidoptera</taxon>
        <taxon>Glossata</taxon>
        <taxon>Ditrysia</taxon>
        <taxon>Tineoidea</taxon>
        <taxon>Psychidae</taxon>
        <taxon>Oiketicinae</taxon>
        <taxon>Eumeta</taxon>
    </lineage>
</organism>
<keyword evidence="2" id="KW-1185">Reference proteome</keyword>
<proteinExistence type="predicted"/>
<reference evidence="1 2" key="1">
    <citation type="journal article" date="2019" name="Commun. Biol.">
        <title>The bagworm genome reveals a unique fibroin gene that provides high tensile strength.</title>
        <authorList>
            <person name="Kono N."/>
            <person name="Nakamura H."/>
            <person name="Ohtoshi R."/>
            <person name="Tomita M."/>
            <person name="Numata K."/>
            <person name="Arakawa K."/>
        </authorList>
    </citation>
    <scope>NUCLEOTIDE SEQUENCE [LARGE SCALE GENOMIC DNA]</scope>
</reference>
<evidence type="ECO:0000313" key="1">
    <source>
        <dbReference type="EMBL" id="GBP77626.1"/>
    </source>
</evidence>
<gene>
    <name evidence="1" type="ORF">EVAR_45751_1</name>
</gene>